<dbReference type="EMBL" id="CADEAL010004144">
    <property type="protein sequence ID" value="CAB1452802.1"/>
    <property type="molecule type" value="Genomic_DNA"/>
</dbReference>
<dbReference type="AlphaFoldDB" id="A0A9N7VP31"/>
<comment type="caution">
    <text evidence="1">The sequence shown here is derived from an EMBL/GenBank/DDBJ whole genome shotgun (WGS) entry which is preliminary data.</text>
</comment>
<dbReference type="PANTHER" id="PTHR45913">
    <property type="entry name" value="EPM2A-INTERACTING PROTEIN 1"/>
    <property type="match status" value="1"/>
</dbReference>
<gene>
    <name evidence="1" type="ORF">PLEPLA_LOCUS40552</name>
</gene>
<reference evidence="1" key="1">
    <citation type="submission" date="2020-03" db="EMBL/GenBank/DDBJ databases">
        <authorList>
            <person name="Weist P."/>
        </authorList>
    </citation>
    <scope>NUCLEOTIDE SEQUENCE</scope>
</reference>
<dbReference type="Proteomes" id="UP001153269">
    <property type="component" value="Unassembled WGS sequence"/>
</dbReference>
<evidence type="ECO:0000313" key="1">
    <source>
        <dbReference type="EMBL" id="CAB1452802.1"/>
    </source>
</evidence>
<keyword evidence="2" id="KW-1185">Reference proteome</keyword>
<name>A0A9N7VP31_PLEPL</name>
<proteinExistence type="predicted"/>
<protein>
    <recommendedName>
        <fullName evidence="3">DUF4371 domain-containing protein</fullName>
    </recommendedName>
</protein>
<dbReference type="PANTHER" id="PTHR45913:SF21">
    <property type="entry name" value="DUF4371 DOMAIN-CONTAINING PROTEIN"/>
    <property type="match status" value="1"/>
</dbReference>
<evidence type="ECO:0000313" key="2">
    <source>
        <dbReference type="Proteomes" id="UP001153269"/>
    </source>
</evidence>
<organism evidence="1 2">
    <name type="scientific">Pleuronectes platessa</name>
    <name type="common">European plaice</name>
    <dbReference type="NCBI Taxonomy" id="8262"/>
    <lineage>
        <taxon>Eukaryota</taxon>
        <taxon>Metazoa</taxon>
        <taxon>Chordata</taxon>
        <taxon>Craniata</taxon>
        <taxon>Vertebrata</taxon>
        <taxon>Euteleostomi</taxon>
        <taxon>Actinopterygii</taxon>
        <taxon>Neopterygii</taxon>
        <taxon>Teleostei</taxon>
        <taxon>Neoteleostei</taxon>
        <taxon>Acanthomorphata</taxon>
        <taxon>Carangaria</taxon>
        <taxon>Pleuronectiformes</taxon>
        <taxon>Pleuronectoidei</taxon>
        <taxon>Pleuronectidae</taxon>
        <taxon>Pleuronectes</taxon>
    </lineage>
</organism>
<accession>A0A9N7VP31</accession>
<evidence type="ECO:0008006" key="3">
    <source>
        <dbReference type="Google" id="ProtNLM"/>
    </source>
</evidence>
<sequence>MITISQGSAITITAFDSRFTIMIHDVARTAALDQQTIKHKDFGVEVNPLLTMALVWLPTETHALANATKKLRNVSFKAEASESIAVMKEYDVKRHYKSDHGSFSNSFLRARMNGGGKLELLPTDVAGKLLENLRKAEFMSIAVDESTDRTDVAQLCIYVKFYDLHFREELLGLVPLEGHTTVADPCLFNDLRLCLFPAGYSAPSPTACPCTDLGP</sequence>